<reference evidence="5" key="1">
    <citation type="journal article" date="2019" name="Int. J. Syst. Evol. Microbiol.">
        <title>The Global Catalogue of Microorganisms (GCM) 10K type strain sequencing project: providing services to taxonomists for standard genome sequencing and annotation.</title>
        <authorList>
            <consortium name="The Broad Institute Genomics Platform"/>
            <consortium name="The Broad Institute Genome Sequencing Center for Infectious Disease"/>
            <person name="Wu L."/>
            <person name="Ma J."/>
        </authorList>
    </citation>
    <scope>NUCLEOTIDE SEQUENCE [LARGE SCALE GENOMIC DNA]</scope>
    <source>
        <strain evidence="5">JCM 17906</strain>
    </source>
</reference>
<accession>A0ABP8S1E2</accession>
<dbReference type="InterPro" id="IPR051121">
    <property type="entry name" value="FAH"/>
</dbReference>
<protein>
    <recommendedName>
        <fullName evidence="3">Fumarylacetoacetase-like C-terminal domain-containing protein</fullName>
    </recommendedName>
</protein>
<gene>
    <name evidence="4" type="ORF">GCM10023175_63160</name>
</gene>
<name>A0ABP8S1E2_9PSEU</name>
<dbReference type="EMBL" id="BAABGT010000105">
    <property type="protein sequence ID" value="GAA4557900.1"/>
    <property type="molecule type" value="Genomic_DNA"/>
</dbReference>
<dbReference type="PANTHER" id="PTHR42796">
    <property type="entry name" value="FUMARYLACETOACETATE HYDROLASE DOMAIN-CONTAINING PROTEIN 2A-RELATED"/>
    <property type="match status" value="1"/>
</dbReference>
<dbReference type="Gene3D" id="3.90.850.10">
    <property type="entry name" value="Fumarylacetoacetase-like, C-terminal domain"/>
    <property type="match status" value="1"/>
</dbReference>
<dbReference type="InterPro" id="IPR036663">
    <property type="entry name" value="Fumarylacetoacetase_C_sf"/>
</dbReference>
<comment type="similarity">
    <text evidence="1">Belongs to the FAH family.</text>
</comment>
<dbReference type="InterPro" id="IPR011234">
    <property type="entry name" value="Fumarylacetoacetase-like_C"/>
</dbReference>
<dbReference type="PANTHER" id="PTHR42796:SF4">
    <property type="entry name" value="FUMARYLACETOACETATE HYDROLASE DOMAIN-CONTAINING PROTEIN 2A"/>
    <property type="match status" value="1"/>
</dbReference>
<organism evidence="4 5">
    <name type="scientific">Pseudonocardia xishanensis</name>
    <dbReference type="NCBI Taxonomy" id="630995"/>
    <lineage>
        <taxon>Bacteria</taxon>
        <taxon>Bacillati</taxon>
        <taxon>Actinomycetota</taxon>
        <taxon>Actinomycetes</taxon>
        <taxon>Pseudonocardiales</taxon>
        <taxon>Pseudonocardiaceae</taxon>
        <taxon>Pseudonocardia</taxon>
    </lineage>
</organism>
<evidence type="ECO:0000313" key="4">
    <source>
        <dbReference type="EMBL" id="GAA4557900.1"/>
    </source>
</evidence>
<feature type="domain" description="Fumarylacetoacetase-like C-terminal" evidence="3">
    <location>
        <begin position="9"/>
        <end position="74"/>
    </location>
</feature>
<dbReference type="Proteomes" id="UP001501598">
    <property type="component" value="Unassembled WGS sequence"/>
</dbReference>
<sequence>MSGAGVTPALIGAYDDIVLPAASAAMDWEAELTVVVGAPLRHADTATAAAAIAGYTVCNDVTARDWQYRTTQWLQR</sequence>
<comment type="caution">
    <text evidence="4">The sequence shown here is derived from an EMBL/GenBank/DDBJ whole genome shotgun (WGS) entry which is preliminary data.</text>
</comment>
<evidence type="ECO:0000313" key="5">
    <source>
        <dbReference type="Proteomes" id="UP001501598"/>
    </source>
</evidence>
<evidence type="ECO:0000256" key="1">
    <source>
        <dbReference type="ARBA" id="ARBA00010211"/>
    </source>
</evidence>
<dbReference type="SUPFAM" id="SSF56529">
    <property type="entry name" value="FAH"/>
    <property type="match status" value="1"/>
</dbReference>
<keyword evidence="2" id="KW-0479">Metal-binding</keyword>
<keyword evidence="5" id="KW-1185">Reference proteome</keyword>
<evidence type="ECO:0000259" key="3">
    <source>
        <dbReference type="Pfam" id="PF01557"/>
    </source>
</evidence>
<dbReference type="Pfam" id="PF01557">
    <property type="entry name" value="FAA_hydrolase"/>
    <property type="match status" value="1"/>
</dbReference>
<proteinExistence type="inferred from homology"/>
<evidence type="ECO:0000256" key="2">
    <source>
        <dbReference type="ARBA" id="ARBA00022723"/>
    </source>
</evidence>